<dbReference type="GO" id="GO:0051377">
    <property type="term" value="F:mannose-ethanolamine phosphotransferase activity"/>
    <property type="evidence" value="ECO:0007669"/>
    <property type="project" value="UniProtKB-UniRule"/>
</dbReference>
<dbReference type="InterPro" id="IPR017852">
    <property type="entry name" value="GPI_EtnP_transferase_1_C"/>
</dbReference>
<dbReference type="PANTHER" id="PTHR12250">
    <property type="entry name" value="PHOSPHATIDYLINOSITOL GLYCAN, CLASS N"/>
    <property type="match status" value="1"/>
</dbReference>
<keyword evidence="10 14" id="KW-0472">Membrane</keyword>
<dbReference type="InterPro" id="IPR037671">
    <property type="entry name" value="PIGN_N"/>
</dbReference>
<evidence type="ECO:0000256" key="3">
    <source>
        <dbReference type="ARBA" id="ARBA00008400"/>
    </source>
</evidence>
<feature type="transmembrane region" description="Helical" evidence="14">
    <location>
        <begin position="604"/>
        <end position="624"/>
    </location>
</feature>
<dbReference type="GO" id="GO:0071555">
    <property type="term" value="P:cell wall organization"/>
    <property type="evidence" value="ECO:0007669"/>
    <property type="project" value="UniProtKB-KW"/>
</dbReference>
<feature type="transmembrane region" description="Helical" evidence="14">
    <location>
        <begin position="630"/>
        <end position="651"/>
    </location>
</feature>
<evidence type="ECO:0000313" key="16">
    <source>
        <dbReference type="EMBL" id="KAJ8102988.1"/>
    </source>
</evidence>
<keyword evidence="12" id="KW-0961">Cell wall biogenesis/degradation</keyword>
<comment type="pathway">
    <text evidence="2 14">Glycolipid biosynthesis; glycosylphosphatidylinositol-anchor biosynthesis.</text>
</comment>
<dbReference type="EC" id="2.-.-.-" evidence="14"/>
<keyword evidence="6 14" id="KW-0808">Transferase</keyword>
<dbReference type="GO" id="GO:0006506">
    <property type="term" value="P:GPI anchor biosynthetic process"/>
    <property type="evidence" value="ECO:0007669"/>
    <property type="project" value="UniProtKB-KW"/>
</dbReference>
<keyword evidence="8 14" id="KW-0256">Endoplasmic reticulum</keyword>
<dbReference type="PANTHER" id="PTHR12250:SF0">
    <property type="entry name" value="GPI ETHANOLAMINE PHOSPHATE TRANSFERASE 1"/>
    <property type="match status" value="1"/>
</dbReference>
<evidence type="ECO:0000256" key="9">
    <source>
        <dbReference type="ARBA" id="ARBA00022989"/>
    </source>
</evidence>
<feature type="transmembrane region" description="Helical" evidence="14">
    <location>
        <begin position="448"/>
        <end position="476"/>
    </location>
</feature>
<dbReference type="AlphaFoldDB" id="A0AAD7QWW1"/>
<feature type="transmembrane region" description="Helical" evidence="14">
    <location>
        <begin position="663"/>
        <end position="682"/>
    </location>
</feature>
<evidence type="ECO:0000313" key="17">
    <source>
        <dbReference type="Proteomes" id="UP001217417"/>
    </source>
</evidence>
<dbReference type="Proteomes" id="UP001217417">
    <property type="component" value="Unassembled WGS sequence"/>
</dbReference>
<name>A0AAD7QWW1_9ASCO</name>
<evidence type="ECO:0000259" key="15">
    <source>
        <dbReference type="Pfam" id="PF04987"/>
    </source>
</evidence>
<feature type="transmembrane region" description="Helical" evidence="14">
    <location>
        <begin position="488"/>
        <end position="505"/>
    </location>
</feature>
<feature type="transmembrane region" description="Helical" evidence="14">
    <location>
        <begin position="702"/>
        <end position="719"/>
    </location>
</feature>
<keyword evidence="11" id="KW-0325">Glycoprotein</keyword>
<feature type="transmembrane region" description="Helical" evidence="14">
    <location>
        <begin position="726"/>
        <end position="744"/>
    </location>
</feature>
<evidence type="ECO:0000256" key="7">
    <source>
        <dbReference type="ARBA" id="ARBA00022692"/>
    </source>
</evidence>
<evidence type="ECO:0000256" key="11">
    <source>
        <dbReference type="ARBA" id="ARBA00023180"/>
    </source>
</evidence>
<gene>
    <name evidence="16" type="ORF">POJ06DRAFT_246250</name>
</gene>
<dbReference type="InterPro" id="IPR007070">
    <property type="entry name" value="GPI_EtnP_transferase_1"/>
</dbReference>
<dbReference type="FunFam" id="3.40.720.10:FF:000015">
    <property type="entry name" value="GPI ethanolamine phosphate transferase 1"/>
    <property type="match status" value="1"/>
</dbReference>
<dbReference type="RefSeq" id="XP_056046438.1">
    <property type="nucleotide sequence ID" value="XM_056186762.1"/>
</dbReference>
<dbReference type="SUPFAM" id="SSF53649">
    <property type="entry name" value="Alkaline phosphatase-like"/>
    <property type="match status" value="1"/>
</dbReference>
<dbReference type="Pfam" id="PF04987">
    <property type="entry name" value="PigN"/>
    <property type="match status" value="1"/>
</dbReference>
<keyword evidence="7 14" id="KW-0812">Transmembrane</keyword>
<dbReference type="EMBL" id="JARPMG010000002">
    <property type="protein sequence ID" value="KAJ8102988.1"/>
    <property type="molecule type" value="Genomic_DNA"/>
</dbReference>
<sequence length="960" mass="108144">MSRLGKRSVLFVGILFHLVYLWSIFDIYFITPLVHGMQHFVSTDEPPAKRLFLIVGDGLRADKCFGAWSNATPGSSEYAAPFIRSKILEEGTFGVSHTRMPTESRPGHVAIIAGFYEDVSAVTKGWKENPVNFDSVFNQSRHTWSFGSPDILPMFAMGASDPDRVETYMYGHEFEDFTRDTRELDTYVFDKVEELFKNATTDPAVDAALRQEKIVFFLHLLGIDTAGHASRPGSVQYFENIQHIDAGIQKLQKAMDDFYQDGKTAWVFTADHGMSDWGSHGDGHPDNTRTPLVAWGAGVAKPDVSNPIGHDEFSIPWDLNVVKRVDVEQADVASLMSYLIGLNYPVNSVGRLPLDFIDAPLKVKSKAIVANAREILEQYRVKELQAIDTELNFKPFPRIENITSTLNSLISKMRHLDANGEYQSAIELAYELMRLGLQGLRYLQTYDWLFLRTLVTFGFVGWILYALTSFLDFYILPRKIDPSYGYELSFFAIGLLSVLFGVFYIKNSPLMHYLYAVFPVLFWETVAEYRISLWEGLKILIWNAGGLERNTVAKLTIQVIAFFALMEATVVGYFHREVFSVIYGMISVWPLIQNYEICRKNKALVLSWFVSCWLMSVFTLLPVVKVESMAQILVAGVLMTVVGIVGMLWLAKRSASGGHAISTFTMAVLGLQLGLVILSMVVTYSTVKSLQARKGLPFGNQIVGWLILGGSLALPFLHLKRKYHDYRARLLLIFLAFAPTFILLTISYEGLFYVTFFINLVFWVDLERKIYDNRRANENARRKVDKSTTNGNHVTETSSRRLELADIRIALFFFFLTQIAFFGTGNIASISSFSLDSVYRLIPLFDPFAMGALLLFKILVPFAVISADLGLLTQRLGVKPSSLFSMVLSISDILTLNFFYLVRDEGSWLDIGMSISHFCIASLLCVFVIALEYCSEVLVSGVTLESGDDVVEKNNGPVDR</sequence>
<evidence type="ECO:0000256" key="12">
    <source>
        <dbReference type="ARBA" id="ARBA00023316"/>
    </source>
</evidence>
<dbReference type="Pfam" id="PF01663">
    <property type="entry name" value="Phosphodiest"/>
    <property type="match status" value="1"/>
</dbReference>
<feature type="transmembrane region" description="Helical" evidence="14">
    <location>
        <begin position="908"/>
        <end position="931"/>
    </location>
</feature>
<evidence type="ECO:0000256" key="13">
    <source>
        <dbReference type="ARBA" id="ARBA00024850"/>
    </source>
</evidence>
<feature type="transmembrane region" description="Helical" evidence="14">
    <location>
        <begin position="809"/>
        <end position="828"/>
    </location>
</feature>
<dbReference type="InterPro" id="IPR002591">
    <property type="entry name" value="Phosphodiest/P_Trfase"/>
</dbReference>
<dbReference type="CDD" id="cd16020">
    <property type="entry name" value="GPI_EPT_1"/>
    <property type="match status" value="1"/>
</dbReference>
<dbReference type="GO" id="GO:0005789">
    <property type="term" value="C:endoplasmic reticulum membrane"/>
    <property type="evidence" value="ECO:0007669"/>
    <property type="project" value="UniProtKB-SubCell"/>
</dbReference>
<evidence type="ECO:0000256" key="6">
    <source>
        <dbReference type="ARBA" id="ARBA00022679"/>
    </source>
</evidence>
<accession>A0AAD7QWW1</accession>
<feature type="transmembrane region" description="Helical" evidence="14">
    <location>
        <begin position="9"/>
        <end position="30"/>
    </location>
</feature>
<feature type="transmembrane region" description="Helical" evidence="14">
    <location>
        <begin position="883"/>
        <end position="902"/>
    </location>
</feature>
<feature type="domain" description="GPI ethanolamine phosphate transferase 1 C-terminal" evidence="15">
    <location>
        <begin position="438"/>
        <end position="907"/>
    </location>
</feature>
<evidence type="ECO:0000256" key="1">
    <source>
        <dbReference type="ARBA" id="ARBA00004477"/>
    </source>
</evidence>
<evidence type="ECO:0000256" key="2">
    <source>
        <dbReference type="ARBA" id="ARBA00004687"/>
    </source>
</evidence>
<keyword evidence="5 14" id="KW-0337">GPI-anchor biosynthesis</keyword>
<dbReference type="GeneID" id="80881928"/>
<proteinExistence type="inferred from homology"/>
<protein>
    <recommendedName>
        <fullName evidence="4 14">GPI ethanolamine phosphate transferase 1</fullName>
        <ecNumber evidence="14">2.-.-.-</ecNumber>
    </recommendedName>
</protein>
<comment type="function">
    <text evidence="13 14">Ethanolamine phosphate transferase involved in glycosylphosphatidylinositol-anchor biosynthesis. Transfers ethanolamine phosphate to the first alpha-1,4-linked mannose of the glycosylphosphatidylinositol precursor of GPI-anchor.</text>
</comment>
<comment type="similarity">
    <text evidence="3 14">Belongs to the PIGG/PIGN/PIGO family. PIGN subfamily.</text>
</comment>
<feature type="transmembrane region" description="Helical" evidence="14">
    <location>
        <begin position="848"/>
        <end position="871"/>
    </location>
</feature>
<organism evidence="16 17">
    <name type="scientific">Lipomyces tetrasporus</name>
    <dbReference type="NCBI Taxonomy" id="54092"/>
    <lineage>
        <taxon>Eukaryota</taxon>
        <taxon>Fungi</taxon>
        <taxon>Dikarya</taxon>
        <taxon>Ascomycota</taxon>
        <taxon>Saccharomycotina</taxon>
        <taxon>Lipomycetes</taxon>
        <taxon>Lipomycetales</taxon>
        <taxon>Lipomycetaceae</taxon>
        <taxon>Lipomyces</taxon>
    </lineage>
</organism>
<keyword evidence="9 14" id="KW-1133">Transmembrane helix</keyword>
<evidence type="ECO:0000256" key="5">
    <source>
        <dbReference type="ARBA" id="ARBA00022502"/>
    </source>
</evidence>
<evidence type="ECO:0000256" key="14">
    <source>
        <dbReference type="RuleBase" id="RU367138"/>
    </source>
</evidence>
<evidence type="ECO:0000256" key="4">
    <source>
        <dbReference type="ARBA" id="ARBA00020831"/>
    </source>
</evidence>
<keyword evidence="17" id="KW-1185">Reference proteome</keyword>
<reference evidence="16" key="1">
    <citation type="submission" date="2023-03" db="EMBL/GenBank/DDBJ databases">
        <title>Near-Complete genome sequence of Lipomyces tetrasporous NRRL Y-64009, an oleaginous yeast capable of growing on lignocellulosic hydrolysates.</title>
        <authorList>
            <consortium name="Lawrence Berkeley National Laboratory"/>
            <person name="Jagtap S.S."/>
            <person name="Liu J.-J."/>
            <person name="Walukiewicz H.E."/>
            <person name="Pangilinan J."/>
            <person name="Lipzen A."/>
            <person name="Ahrendt S."/>
            <person name="Koriabine M."/>
            <person name="Cobaugh K."/>
            <person name="Salamov A."/>
            <person name="Yoshinaga Y."/>
            <person name="Ng V."/>
            <person name="Daum C."/>
            <person name="Grigoriev I.V."/>
            <person name="Slininger P.J."/>
            <person name="Dien B.S."/>
            <person name="Jin Y.-S."/>
            <person name="Rao C.V."/>
        </authorList>
    </citation>
    <scope>NUCLEOTIDE SEQUENCE</scope>
    <source>
        <strain evidence="16">NRRL Y-64009</strain>
    </source>
</reference>
<feature type="transmembrane region" description="Helical" evidence="14">
    <location>
        <begin position="580"/>
        <end position="597"/>
    </location>
</feature>
<dbReference type="InterPro" id="IPR017850">
    <property type="entry name" value="Alkaline_phosphatase_core_sf"/>
</dbReference>
<evidence type="ECO:0000256" key="8">
    <source>
        <dbReference type="ARBA" id="ARBA00022824"/>
    </source>
</evidence>
<comment type="caution">
    <text evidence="16">The sequence shown here is derived from an EMBL/GenBank/DDBJ whole genome shotgun (WGS) entry which is preliminary data.</text>
</comment>
<comment type="subcellular location">
    <subcellularLocation>
        <location evidence="1 14">Endoplasmic reticulum membrane</location>
        <topology evidence="1 14">Multi-pass membrane protein</topology>
    </subcellularLocation>
</comment>
<evidence type="ECO:0000256" key="10">
    <source>
        <dbReference type="ARBA" id="ARBA00023136"/>
    </source>
</evidence>
<dbReference type="Gene3D" id="3.40.720.10">
    <property type="entry name" value="Alkaline Phosphatase, subunit A"/>
    <property type="match status" value="1"/>
</dbReference>